<dbReference type="AlphaFoldDB" id="A0A9D1KKQ2"/>
<dbReference type="InterPro" id="IPR025664">
    <property type="entry name" value="Spore_III_AC/AD"/>
</dbReference>
<evidence type="ECO:0000313" key="3">
    <source>
        <dbReference type="Proteomes" id="UP000824136"/>
    </source>
</evidence>
<organism evidence="2 3">
    <name type="scientific">Candidatus Faeciplasma pullistercoris</name>
    <dbReference type="NCBI Taxonomy" id="2840800"/>
    <lineage>
        <taxon>Bacteria</taxon>
        <taxon>Bacillati</taxon>
        <taxon>Bacillota</taxon>
        <taxon>Clostridia</taxon>
        <taxon>Eubacteriales</taxon>
        <taxon>Oscillospiraceae</taxon>
        <taxon>Oscillospiraceae incertae sedis</taxon>
        <taxon>Candidatus Faeciplasma</taxon>
    </lineage>
</organism>
<reference evidence="2" key="1">
    <citation type="submission" date="2020-10" db="EMBL/GenBank/DDBJ databases">
        <authorList>
            <person name="Gilroy R."/>
        </authorList>
    </citation>
    <scope>NUCLEOTIDE SEQUENCE</scope>
    <source>
        <strain evidence="2">CHK33-4379</strain>
    </source>
</reference>
<name>A0A9D1KKQ2_9FIRM</name>
<feature type="transmembrane region" description="Helical" evidence="1">
    <location>
        <begin position="27"/>
        <end position="48"/>
    </location>
</feature>
<keyword evidence="1" id="KW-1133">Transmembrane helix</keyword>
<evidence type="ECO:0008006" key="4">
    <source>
        <dbReference type="Google" id="ProtNLM"/>
    </source>
</evidence>
<gene>
    <name evidence="2" type="ORF">IAC39_06365</name>
</gene>
<sequence length="129" mass="13496">MDIPAIAIVCIAAAVIAKVIQPSSRDLAALLSISAVVVVFLSISSQIYEMVYAIQRTADDSGIDSGYITIALKALGICYICELAGSSCRDCGETALASVVDISGRIAIAIICLPLIESFINVVKSILEM</sequence>
<evidence type="ECO:0000313" key="2">
    <source>
        <dbReference type="EMBL" id="HIT59316.1"/>
    </source>
</evidence>
<reference evidence="2" key="2">
    <citation type="journal article" date="2021" name="PeerJ">
        <title>Extensive microbial diversity within the chicken gut microbiome revealed by metagenomics and culture.</title>
        <authorList>
            <person name="Gilroy R."/>
            <person name="Ravi A."/>
            <person name="Getino M."/>
            <person name="Pursley I."/>
            <person name="Horton D.L."/>
            <person name="Alikhan N.F."/>
            <person name="Baker D."/>
            <person name="Gharbi K."/>
            <person name="Hall N."/>
            <person name="Watson M."/>
            <person name="Adriaenssens E.M."/>
            <person name="Foster-Nyarko E."/>
            <person name="Jarju S."/>
            <person name="Secka A."/>
            <person name="Antonio M."/>
            <person name="Oren A."/>
            <person name="Chaudhuri R.R."/>
            <person name="La Ragione R."/>
            <person name="Hildebrand F."/>
            <person name="Pallen M.J."/>
        </authorList>
    </citation>
    <scope>NUCLEOTIDE SEQUENCE</scope>
    <source>
        <strain evidence="2">CHK33-4379</strain>
    </source>
</reference>
<dbReference type="Pfam" id="PF06686">
    <property type="entry name" value="SpoIIIAC"/>
    <property type="match status" value="1"/>
</dbReference>
<evidence type="ECO:0000256" key="1">
    <source>
        <dbReference type="SAM" id="Phobius"/>
    </source>
</evidence>
<comment type="caution">
    <text evidence="2">The sequence shown here is derived from an EMBL/GenBank/DDBJ whole genome shotgun (WGS) entry which is preliminary data.</text>
</comment>
<accession>A0A9D1KKQ2</accession>
<proteinExistence type="predicted"/>
<keyword evidence="1" id="KW-0812">Transmembrane</keyword>
<keyword evidence="1" id="KW-0472">Membrane</keyword>
<dbReference type="Proteomes" id="UP000824136">
    <property type="component" value="Unassembled WGS sequence"/>
</dbReference>
<dbReference type="EMBL" id="DVLL01000021">
    <property type="protein sequence ID" value="HIT59316.1"/>
    <property type="molecule type" value="Genomic_DNA"/>
</dbReference>
<protein>
    <recommendedName>
        <fullName evidence="4">Stage III sporulation protein AD</fullName>
    </recommendedName>
</protein>